<organism evidence="7 8">
    <name type="scientific">Kouleothrix aurantiaca</name>
    <dbReference type="NCBI Taxonomy" id="186479"/>
    <lineage>
        <taxon>Bacteria</taxon>
        <taxon>Bacillati</taxon>
        <taxon>Chloroflexota</taxon>
        <taxon>Chloroflexia</taxon>
        <taxon>Chloroflexales</taxon>
        <taxon>Roseiflexineae</taxon>
        <taxon>Roseiflexaceae</taxon>
        <taxon>Kouleothrix</taxon>
    </lineage>
</organism>
<keyword evidence="4" id="KW-0566">Pantothenate biosynthesis</keyword>
<dbReference type="GO" id="GO:0003864">
    <property type="term" value="F:3-methyl-2-oxobutanoate hydroxymethyltransferase activity"/>
    <property type="evidence" value="ECO:0007669"/>
    <property type="project" value="UniProtKB-UniRule"/>
</dbReference>
<evidence type="ECO:0000256" key="2">
    <source>
        <dbReference type="ARBA" id="ARBA00011424"/>
    </source>
</evidence>
<name>A0A0P9D610_9CHLR</name>
<evidence type="ECO:0000256" key="4">
    <source>
        <dbReference type="ARBA" id="ARBA00022655"/>
    </source>
</evidence>
<dbReference type="SUPFAM" id="SSF51621">
    <property type="entry name" value="Phosphoenolpyruvate/pyruvate domain"/>
    <property type="match status" value="1"/>
</dbReference>
<gene>
    <name evidence="7" type="ORF">SE17_39785</name>
</gene>
<keyword evidence="7" id="KW-0489">Methyltransferase</keyword>
<proteinExistence type="inferred from homology"/>
<comment type="caution">
    <text evidence="7">The sequence shown here is derived from an EMBL/GenBank/DDBJ whole genome shotgun (WGS) entry which is preliminary data.</text>
</comment>
<evidence type="ECO:0000313" key="7">
    <source>
        <dbReference type="EMBL" id="KPV48115.1"/>
    </source>
</evidence>
<keyword evidence="5 7" id="KW-0808">Transferase</keyword>
<keyword evidence="8" id="KW-1185">Reference proteome</keyword>
<feature type="non-terminal residue" evidence="7">
    <location>
        <position position="202"/>
    </location>
</feature>
<dbReference type="GO" id="GO:0000287">
    <property type="term" value="F:magnesium ion binding"/>
    <property type="evidence" value="ECO:0007669"/>
    <property type="project" value="TreeGrafter"/>
</dbReference>
<dbReference type="PANTHER" id="PTHR20881">
    <property type="entry name" value="3-METHYL-2-OXOBUTANOATE HYDROXYMETHYLTRANSFERASE"/>
    <property type="match status" value="1"/>
</dbReference>
<dbReference type="GO" id="GO:0015940">
    <property type="term" value="P:pantothenate biosynthetic process"/>
    <property type="evidence" value="ECO:0007669"/>
    <property type="project" value="UniProtKB-UniRule"/>
</dbReference>
<dbReference type="NCBIfam" id="TIGR00222">
    <property type="entry name" value="panB"/>
    <property type="match status" value="1"/>
</dbReference>
<evidence type="ECO:0000256" key="6">
    <source>
        <dbReference type="NCBIfam" id="TIGR00222"/>
    </source>
</evidence>
<dbReference type="GO" id="GO:0008168">
    <property type="term" value="F:methyltransferase activity"/>
    <property type="evidence" value="ECO:0007669"/>
    <property type="project" value="UniProtKB-KW"/>
</dbReference>
<dbReference type="CDD" id="cd06557">
    <property type="entry name" value="KPHMT-like"/>
    <property type="match status" value="1"/>
</dbReference>
<dbReference type="InterPro" id="IPR040442">
    <property type="entry name" value="Pyrv_kinase-like_dom_sf"/>
</dbReference>
<evidence type="ECO:0000256" key="5">
    <source>
        <dbReference type="ARBA" id="ARBA00022679"/>
    </source>
</evidence>
<protein>
    <recommendedName>
        <fullName evidence="3 6">3-methyl-2-oxobutanoate hydroxymethyltransferase</fullName>
        <ecNumber evidence="3 6">2.1.2.11</ecNumber>
    </recommendedName>
</protein>
<evidence type="ECO:0000313" key="8">
    <source>
        <dbReference type="Proteomes" id="UP000050509"/>
    </source>
</evidence>
<dbReference type="EC" id="2.1.2.11" evidence="3 6"/>
<evidence type="ECO:0000256" key="3">
    <source>
        <dbReference type="ARBA" id="ARBA00012618"/>
    </source>
</evidence>
<dbReference type="EMBL" id="LJCR01002931">
    <property type="protein sequence ID" value="KPV48115.1"/>
    <property type="molecule type" value="Genomic_DNA"/>
</dbReference>
<dbReference type="InterPro" id="IPR015813">
    <property type="entry name" value="Pyrv/PenolPyrv_kinase-like_dom"/>
</dbReference>
<accession>A0A0P9D610</accession>
<reference evidence="7 8" key="1">
    <citation type="submission" date="2015-09" db="EMBL/GenBank/DDBJ databases">
        <title>Draft genome sequence of Kouleothrix aurantiaca JCM 19913.</title>
        <authorList>
            <person name="Hemp J."/>
        </authorList>
    </citation>
    <scope>NUCLEOTIDE SEQUENCE [LARGE SCALE GENOMIC DNA]</scope>
    <source>
        <strain evidence="7 8">COM-B</strain>
    </source>
</reference>
<dbReference type="InterPro" id="IPR003700">
    <property type="entry name" value="Pantoate_hydroxy_MeTrfase"/>
</dbReference>
<dbReference type="PANTHER" id="PTHR20881:SF0">
    <property type="entry name" value="3-METHYL-2-OXOBUTANOATE HYDROXYMETHYLTRANSFERASE"/>
    <property type="match status" value="1"/>
</dbReference>
<dbReference type="AlphaFoldDB" id="A0A0P9D610"/>
<dbReference type="Gene3D" id="3.20.20.60">
    <property type="entry name" value="Phosphoenolpyruvate-binding domains"/>
    <property type="match status" value="1"/>
</dbReference>
<comment type="subunit">
    <text evidence="2">Homodecamer; pentamer of dimers.</text>
</comment>
<dbReference type="Pfam" id="PF02548">
    <property type="entry name" value="Pantoate_transf"/>
    <property type="match status" value="1"/>
</dbReference>
<comment type="similarity">
    <text evidence="1">Belongs to the PanB family.</text>
</comment>
<sequence length="202" mass="21169">MAPAKVTIPELQARKGKQKFTMLTAYDVPIARLVDEAGIDVILVGDSLGAVMLGYPGTAPVTMDEMIHHAKAVGRTARRALLVGDMPFMSYQADTAEAIRNAGRHIKEAGMDCVKLEGTAKQAPIARAIVDAGIAVIGHIGLTLQTAASLGGVTVQGGTSETARKILDDALAMQEAGCWAVLMEAVPADLGALITRRLRVPT</sequence>
<evidence type="ECO:0000256" key="1">
    <source>
        <dbReference type="ARBA" id="ARBA00008676"/>
    </source>
</evidence>
<dbReference type="GO" id="GO:0032259">
    <property type="term" value="P:methylation"/>
    <property type="evidence" value="ECO:0007669"/>
    <property type="project" value="UniProtKB-KW"/>
</dbReference>
<dbReference type="Proteomes" id="UP000050509">
    <property type="component" value="Unassembled WGS sequence"/>
</dbReference>